<evidence type="ECO:0000313" key="3">
    <source>
        <dbReference type="EMBL" id="EZP28363.1"/>
    </source>
</evidence>
<feature type="chain" id="PRO_5039253279" evidence="1">
    <location>
        <begin position="21"/>
        <end position="159"/>
    </location>
</feature>
<dbReference type="PROSITE" id="PS51257">
    <property type="entry name" value="PROKAR_LIPOPROTEIN"/>
    <property type="match status" value="1"/>
</dbReference>
<evidence type="ECO:0000313" key="4">
    <source>
        <dbReference type="Proteomes" id="UP000024001"/>
    </source>
</evidence>
<name>A0A031FUV6_9MICO</name>
<dbReference type="eggNOG" id="COG0834">
    <property type="taxonomic scope" value="Bacteria"/>
</dbReference>
<accession>A0A031FUV6</accession>
<keyword evidence="1" id="KW-0732">Signal</keyword>
<proteinExistence type="predicted"/>
<dbReference type="AlphaFoldDB" id="A0A031FUV6"/>
<organism evidence="3 4">
    <name type="scientific">Microbacterium oleivorans</name>
    <dbReference type="NCBI Taxonomy" id="273677"/>
    <lineage>
        <taxon>Bacteria</taxon>
        <taxon>Bacillati</taxon>
        <taxon>Actinomycetota</taxon>
        <taxon>Actinomycetes</taxon>
        <taxon>Micrococcales</taxon>
        <taxon>Microbacteriaceae</taxon>
        <taxon>Microbacterium</taxon>
    </lineage>
</organism>
<dbReference type="Pfam" id="PF00497">
    <property type="entry name" value="SBP_bac_3"/>
    <property type="match status" value="1"/>
</dbReference>
<dbReference type="InterPro" id="IPR001638">
    <property type="entry name" value="Solute-binding_3/MltF_N"/>
</dbReference>
<dbReference type="RefSeq" id="WP_036310608.1">
    <property type="nucleotide sequence ID" value="NZ_CP031421.1"/>
</dbReference>
<dbReference type="Gene3D" id="3.40.190.10">
    <property type="entry name" value="Periplasmic binding protein-like II"/>
    <property type="match status" value="1"/>
</dbReference>
<dbReference type="GeneID" id="91430757"/>
<evidence type="ECO:0000259" key="2">
    <source>
        <dbReference type="Pfam" id="PF00497"/>
    </source>
</evidence>
<dbReference type="SUPFAM" id="SSF53850">
    <property type="entry name" value="Periplasmic binding protein-like II"/>
    <property type="match status" value="1"/>
</dbReference>
<dbReference type="EMBL" id="JFYO01000004">
    <property type="protein sequence ID" value="EZP28363.1"/>
    <property type="molecule type" value="Genomic_DNA"/>
</dbReference>
<reference evidence="3 4" key="1">
    <citation type="submission" date="2014-03" db="EMBL/GenBank/DDBJ databases">
        <title>Draft Genome Sequences of 13 Willow Endophytes.</title>
        <authorList>
            <person name="Gan H.Y."/>
            <person name="Gan H.M."/>
            <person name="Savka M.A."/>
            <person name="Hudson A.O."/>
        </authorList>
    </citation>
    <scope>NUCLEOTIDE SEQUENCE [LARGE SCALE GENOMIC DNA]</scope>
    <source>
        <strain evidence="3 4">RIT293</strain>
    </source>
</reference>
<dbReference type="OrthoDB" id="6150901at2"/>
<feature type="domain" description="Solute-binding protein family 3/N-terminal" evidence="2">
    <location>
        <begin position="42"/>
        <end position="153"/>
    </location>
</feature>
<protein>
    <submittedName>
        <fullName evidence="3">Amino acid ABC transporter substrate-binding protein</fullName>
    </submittedName>
</protein>
<comment type="caution">
    <text evidence="3">The sequence shown here is derived from an EMBL/GenBank/DDBJ whole genome shotgun (WGS) entry which is preliminary data.</text>
</comment>
<dbReference type="PATRIC" id="fig|273677.3.peg.1324"/>
<gene>
    <name evidence="3" type="ORF">BW34_01343</name>
</gene>
<feature type="signal peptide" evidence="1">
    <location>
        <begin position="1"/>
        <end position="20"/>
    </location>
</feature>
<dbReference type="Proteomes" id="UP000024001">
    <property type="component" value="Unassembled WGS sequence"/>
</dbReference>
<keyword evidence="4" id="KW-1185">Reference proteome</keyword>
<evidence type="ECO:0000256" key="1">
    <source>
        <dbReference type="SAM" id="SignalP"/>
    </source>
</evidence>
<dbReference type="KEGG" id="moo:BWL13_00343"/>
<sequence length="159" mass="16536">MSHRARAAIAASLIVGLGLAGCGVRPADVDGTLATVEDSGVLRAGVSENPPWSSISGAEPTGSEVTLIERFAARHGAEVEWRAGTEEVLVDALHAGSLDVVVGGLTDATPWLDDAAVSDVYTEVVSPTGETEKHVMLTRAGENGLLMELETFLREEVDG</sequence>